<protein>
    <recommendedName>
        <fullName evidence="5">GTP cyclohydrolase 1</fullName>
        <ecNumber evidence="5">3.5.4.16</ecNumber>
    </recommendedName>
    <alternativeName>
        <fullName evidence="5">GTP cyclohydrolase I</fullName>
        <shortName evidence="5">GTP-CH-I</shortName>
    </alternativeName>
</protein>
<dbReference type="GO" id="GO:0005525">
    <property type="term" value="F:GTP binding"/>
    <property type="evidence" value="ECO:0007669"/>
    <property type="project" value="UniProtKB-KW"/>
</dbReference>
<dbReference type="InterPro" id="IPR020602">
    <property type="entry name" value="GTP_CycHdrlase_I_dom"/>
</dbReference>
<dbReference type="NCBIfam" id="TIGR00063">
    <property type="entry name" value="folE"/>
    <property type="match status" value="1"/>
</dbReference>
<dbReference type="GO" id="GO:0006729">
    <property type="term" value="P:tetrahydrobiopterin biosynthetic process"/>
    <property type="evidence" value="ECO:0007669"/>
    <property type="project" value="TreeGrafter"/>
</dbReference>
<dbReference type="GO" id="GO:0008270">
    <property type="term" value="F:zinc ion binding"/>
    <property type="evidence" value="ECO:0007669"/>
    <property type="project" value="UniProtKB-UniRule"/>
</dbReference>
<dbReference type="UniPathway" id="UPA00848">
    <property type="reaction ID" value="UER00151"/>
</dbReference>
<dbReference type="OrthoDB" id="9801207at2"/>
<comment type="subunit">
    <text evidence="5">Homopolymer.</text>
</comment>
<comment type="pathway">
    <text evidence="2 5">Cofactor biosynthesis; 7,8-dihydroneopterin triphosphate biosynthesis; 7,8-dihydroneopterin triphosphate from GTP: step 1/1.</text>
</comment>
<dbReference type="Gene3D" id="1.10.286.10">
    <property type="match status" value="1"/>
</dbReference>
<dbReference type="PROSITE" id="PS00859">
    <property type="entry name" value="GTP_CYCLOHYDROL_1_1"/>
    <property type="match status" value="1"/>
</dbReference>
<evidence type="ECO:0000256" key="5">
    <source>
        <dbReference type="HAMAP-Rule" id="MF_00223"/>
    </source>
</evidence>
<evidence type="ECO:0000259" key="6">
    <source>
        <dbReference type="Pfam" id="PF01227"/>
    </source>
</evidence>
<keyword evidence="8" id="KW-1185">Reference proteome</keyword>
<comment type="similarity">
    <text evidence="5">Belongs to the GTP cyclohydrolase I family.</text>
</comment>
<evidence type="ECO:0000256" key="2">
    <source>
        <dbReference type="ARBA" id="ARBA00005080"/>
    </source>
</evidence>
<organism evidence="7 8">
    <name type="scientific">Fusobacterium necrogenes</name>
    <dbReference type="NCBI Taxonomy" id="858"/>
    <lineage>
        <taxon>Bacteria</taxon>
        <taxon>Fusobacteriati</taxon>
        <taxon>Fusobacteriota</taxon>
        <taxon>Fusobacteriia</taxon>
        <taxon>Fusobacteriales</taxon>
        <taxon>Fusobacteriaceae</taxon>
        <taxon>Fusobacterium</taxon>
    </lineage>
</organism>
<keyword evidence="4 5" id="KW-0378">Hydrolase</keyword>
<keyword evidence="3 5" id="KW-0554">One-carbon metabolism</keyword>
<feature type="binding site" evidence="5">
    <location>
        <position position="78"/>
    </location>
    <ligand>
        <name>Zn(2+)</name>
        <dbReference type="ChEBI" id="CHEBI:29105"/>
    </ligand>
</feature>
<accession>A0A377GYL9</accession>
<gene>
    <name evidence="7" type="primary">folE_2</name>
    <name evidence="5" type="synonym">folE</name>
    <name evidence="7" type="ORF">NCTC10723_01427</name>
</gene>
<dbReference type="FunFam" id="3.30.1130.10:FF:000001">
    <property type="entry name" value="GTP cyclohydrolase 1"/>
    <property type="match status" value="1"/>
</dbReference>
<dbReference type="RefSeq" id="WP_115271520.1">
    <property type="nucleotide sequence ID" value="NZ_CASFEE010000029.1"/>
</dbReference>
<dbReference type="InterPro" id="IPR043134">
    <property type="entry name" value="GTP-CH-I_N"/>
</dbReference>
<feature type="domain" description="GTP cyclohydrolase I" evidence="6">
    <location>
        <begin position="6"/>
        <end position="182"/>
    </location>
</feature>
<sequence length="183" mass="21011">MELKKIEKAFEMILDGIGEDKNREGLVDTPKRVAQSYEEFFSGVNKDPIEPLLKYFSVENNDLVMERNIDFYSMCEHHFLPFFGTIDIAYIPNGKIVGFGDIIKSIEILTKRPQIQERLGSELADVIYRTLNCQGVMVAIRAKHLCMTMRGVKKENSQIITTAYRGVFEDDAARRIEILTLLK</sequence>
<keyword evidence="5" id="KW-0547">Nucleotide-binding</keyword>
<dbReference type="GO" id="GO:0006730">
    <property type="term" value="P:one-carbon metabolic process"/>
    <property type="evidence" value="ECO:0007669"/>
    <property type="project" value="UniProtKB-UniRule"/>
</dbReference>
<keyword evidence="5" id="KW-0479">Metal-binding</keyword>
<keyword evidence="5" id="KW-0862">Zinc</keyword>
<reference evidence="7 8" key="1">
    <citation type="submission" date="2018-06" db="EMBL/GenBank/DDBJ databases">
        <authorList>
            <consortium name="Pathogen Informatics"/>
            <person name="Doyle S."/>
        </authorList>
    </citation>
    <scope>NUCLEOTIDE SEQUENCE [LARGE SCALE GENOMIC DNA]</scope>
    <source>
        <strain evidence="7 8">NCTC10723</strain>
    </source>
</reference>
<evidence type="ECO:0000256" key="3">
    <source>
        <dbReference type="ARBA" id="ARBA00022563"/>
    </source>
</evidence>
<keyword evidence="5" id="KW-0342">GTP-binding</keyword>
<dbReference type="GO" id="GO:0005737">
    <property type="term" value="C:cytoplasm"/>
    <property type="evidence" value="ECO:0007669"/>
    <property type="project" value="TreeGrafter"/>
</dbReference>
<dbReference type="FunFam" id="1.10.286.10:FF:000001">
    <property type="entry name" value="GTP cyclohydrolase 1"/>
    <property type="match status" value="1"/>
</dbReference>
<dbReference type="Pfam" id="PF01227">
    <property type="entry name" value="GTP_cyclohydroI"/>
    <property type="match status" value="1"/>
</dbReference>
<dbReference type="EC" id="3.5.4.16" evidence="5"/>
<dbReference type="HAMAP" id="MF_00223">
    <property type="entry name" value="FolE"/>
    <property type="match status" value="1"/>
</dbReference>
<dbReference type="GO" id="GO:0003934">
    <property type="term" value="F:GTP cyclohydrolase I activity"/>
    <property type="evidence" value="ECO:0007669"/>
    <property type="project" value="UniProtKB-UniRule"/>
</dbReference>
<dbReference type="InterPro" id="IPR018234">
    <property type="entry name" value="GTP_CycHdrlase_I_CS"/>
</dbReference>
<dbReference type="PANTHER" id="PTHR11109">
    <property type="entry name" value="GTP CYCLOHYDROLASE I"/>
    <property type="match status" value="1"/>
</dbReference>
<proteinExistence type="inferred from homology"/>
<dbReference type="SUPFAM" id="SSF55620">
    <property type="entry name" value="Tetrahydrobiopterin biosynthesis enzymes-like"/>
    <property type="match status" value="1"/>
</dbReference>
<evidence type="ECO:0000256" key="4">
    <source>
        <dbReference type="ARBA" id="ARBA00022801"/>
    </source>
</evidence>
<feature type="binding site" evidence="5">
    <location>
        <position position="75"/>
    </location>
    <ligand>
        <name>Zn(2+)</name>
        <dbReference type="ChEBI" id="CHEBI:29105"/>
    </ligand>
</feature>
<dbReference type="GO" id="GO:0046654">
    <property type="term" value="P:tetrahydrofolate biosynthetic process"/>
    <property type="evidence" value="ECO:0007669"/>
    <property type="project" value="UniProtKB-UniRule"/>
</dbReference>
<evidence type="ECO:0000313" key="7">
    <source>
        <dbReference type="EMBL" id="STO31963.1"/>
    </source>
</evidence>
<dbReference type="EMBL" id="UGGU01000003">
    <property type="protein sequence ID" value="STO31963.1"/>
    <property type="molecule type" value="Genomic_DNA"/>
</dbReference>
<dbReference type="Gene3D" id="3.30.1130.10">
    <property type="match status" value="1"/>
</dbReference>
<evidence type="ECO:0000313" key="8">
    <source>
        <dbReference type="Proteomes" id="UP000255328"/>
    </source>
</evidence>
<evidence type="ECO:0000256" key="1">
    <source>
        <dbReference type="ARBA" id="ARBA00001052"/>
    </source>
</evidence>
<dbReference type="NCBIfam" id="NF006826">
    <property type="entry name" value="PRK09347.1-3"/>
    <property type="match status" value="1"/>
</dbReference>
<dbReference type="InterPro" id="IPR043133">
    <property type="entry name" value="GTP-CH-I_C/QueF"/>
</dbReference>
<dbReference type="NCBIfam" id="NF006825">
    <property type="entry name" value="PRK09347.1-2"/>
    <property type="match status" value="1"/>
</dbReference>
<comment type="catalytic activity">
    <reaction evidence="1 5">
        <text>GTP + H2O = 7,8-dihydroneopterin 3'-triphosphate + formate + H(+)</text>
        <dbReference type="Rhea" id="RHEA:17473"/>
        <dbReference type="ChEBI" id="CHEBI:15377"/>
        <dbReference type="ChEBI" id="CHEBI:15378"/>
        <dbReference type="ChEBI" id="CHEBI:15740"/>
        <dbReference type="ChEBI" id="CHEBI:37565"/>
        <dbReference type="ChEBI" id="CHEBI:58462"/>
        <dbReference type="EC" id="3.5.4.16"/>
    </reaction>
</comment>
<name>A0A377GYL9_9FUSO</name>
<dbReference type="Proteomes" id="UP000255328">
    <property type="component" value="Unassembled WGS sequence"/>
</dbReference>
<feature type="binding site" evidence="5">
    <location>
        <position position="146"/>
    </location>
    <ligand>
        <name>Zn(2+)</name>
        <dbReference type="ChEBI" id="CHEBI:29105"/>
    </ligand>
</feature>
<dbReference type="InterPro" id="IPR001474">
    <property type="entry name" value="GTP_CycHdrlase_I"/>
</dbReference>
<dbReference type="AlphaFoldDB" id="A0A377GYL9"/>
<dbReference type="PANTHER" id="PTHR11109:SF7">
    <property type="entry name" value="GTP CYCLOHYDROLASE 1"/>
    <property type="match status" value="1"/>
</dbReference>